<feature type="compositionally biased region" description="Basic and acidic residues" evidence="2">
    <location>
        <begin position="132"/>
        <end position="146"/>
    </location>
</feature>
<keyword evidence="1" id="KW-0539">Nucleus</keyword>
<dbReference type="GO" id="GO:0045944">
    <property type="term" value="P:positive regulation of transcription by RNA polymerase II"/>
    <property type="evidence" value="ECO:0007669"/>
    <property type="project" value="TreeGrafter"/>
</dbReference>
<evidence type="ECO:0000256" key="2">
    <source>
        <dbReference type="SAM" id="MobiDB-lite"/>
    </source>
</evidence>
<evidence type="ECO:0000256" key="1">
    <source>
        <dbReference type="ARBA" id="ARBA00023242"/>
    </source>
</evidence>
<feature type="compositionally biased region" description="Basic residues" evidence="2">
    <location>
        <begin position="69"/>
        <end position="82"/>
    </location>
</feature>
<comment type="caution">
    <text evidence="4">The sequence shown here is derived from an EMBL/GenBank/DDBJ whole genome shotgun (WGS) entry which is preliminary data.</text>
</comment>
<organism evidence="4 5">
    <name type="scientific">Dactylonectria macrodidyma</name>
    <dbReference type="NCBI Taxonomy" id="307937"/>
    <lineage>
        <taxon>Eukaryota</taxon>
        <taxon>Fungi</taxon>
        <taxon>Dikarya</taxon>
        <taxon>Ascomycota</taxon>
        <taxon>Pezizomycotina</taxon>
        <taxon>Sordariomycetes</taxon>
        <taxon>Hypocreomycetidae</taxon>
        <taxon>Hypocreales</taxon>
        <taxon>Nectriaceae</taxon>
        <taxon>Dactylonectria</taxon>
    </lineage>
</organism>
<proteinExistence type="predicted"/>
<dbReference type="PROSITE" id="PS50048">
    <property type="entry name" value="ZN2_CY6_FUNGAL_2"/>
    <property type="match status" value="1"/>
</dbReference>
<dbReference type="GO" id="GO:0008270">
    <property type="term" value="F:zinc ion binding"/>
    <property type="evidence" value="ECO:0007669"/>
    <property type="project" value="InterPro"/>
</dbReference>
<keyword evidence="5" id="KW-1185">Reference proteome</keyword>
<dbReference type="Proteomes" id="UP000738349">
    <property type="component" value="Unassembled WGS sequence"/>
</dbReference>
<feature type="domain" description="Zn(2)-C6 fungal-type" evidence="3">
    <location>
        <begin position="14"/>
        <end position="56"/>
    </location>
</feature>
<dbReference type="PANTHER" id="PTHR37534">
    <property type="entry name" value="TRANSCRIPTIONAL ACTIVATOR PROTEIN UGA3"/>
    <property type="match status" value="1"/>
</dbReference>
<dbReference type="InterPro" id="IPR036864">
    <property type="entry name" value="Zn2-C6_fun-type_DNA-bd_sf"/>
</dbReference>
<dbReference type="InterPro" id="IPR001138">
    <property type="entry name" value="Zn2Cys6_DnaBD"/>
</dbReference>
<feature type="compositionally biased region" description="Polar residues" evidence="2">
    <location>
        <begin position="205"/>
        <end position="221"/>
    </location>
</feature>
<name>A0A9P9JM29_9HYPO</name>
<accession>A0A9P9JM29</accession>
<dbReference type="CDD" id="cd12148">
    <property type="entry name" value="fungal_TF_MHR"/>
    <property type="match status" value="1"/>
</dbReference>
<feature type="compositionally biased region" description="Polar residues" evidence="2">
    <location>
        <begin position="83"/>
        <end position="93"/>
    </location>
</feature>
<sequence length="632" mass="69878">MADVTTSRRGSRAACYTCKIRKVRCETVEPPPGAEENSPSTIKCANCQRLGFQCGWRSSASGEPYVPPPKRRRTIGQRRQRSSHATATKTPSTADGPLPEADASGQGDKQSSSAPHPLIVSMPRPKPVTDTPELRPGRSESSDDPQRQSSGVSTSPVALDLSFDLGFDSQYLDFDLAGEGLGDFLPFSNIDNSFLDLPEAINESSTSAWQPAHDGSSTPHSDSLPRASGDLSSLINDENRHLVQHYLEVIKGYSKVDDRTKESNNLFVSAFTQSLTFPPLLYAILAFSASHLSIRDPVYSQQASTLNRLAEETFQEFKETHETDITSLLSALFVRIKQVHVMGGSVDTLFALIGAVVDIVSTKDGERALADPNSLVRRIILRLALLDARATCFQLGGGHLVNLLRQSPSLSSIFNFNSSNTSTPPYGAAMSLLRADLYRNRVGELDTRLRKQLDAEFVTGAPIRTEEIKSLYEDIQCELDRCHRDIAHSRKGQGLDLATNEVLDSAEYNFYVVSSALHSSLLYLYQVYPLPFFNQHNSISEIFYHQLKIQRDPSHANSPSSILPSSIFLAALSTSDPIHRDWVLRTLKDGETWGLYIRKTRKLLETIFKMQAGGDKVDICYAMDQVTGRFLI</sequence>
<feature type="region of interest" description="Disordered" evidence="2">
    <location>
        <begin position="58"/>
        <end position="155"/>
    </location>
</feature>
<dbReference type="PANTHER" id="PTHR37534:SF49">
    <property type="entry name" value="LYSINE BIOSYNTHESIS REGULATORY PROTEIN LYS14"/>
    <property type="match status" value="1"/>
</dbReference>
<dbReference type="SMART" id="SM00066">
    <property type="entry name" value="GAL4"/>
    <property type="match status" value="1"/>
</dbReference>
<dbReference type="GO" id="GO:0000981">
    <property type="term" value="F:DNA-binding transcription factor activity, RNA polymerase II-specific"/>
    <property type="evidence" value="ECO:0007669"/>
    <property type="project" value="InterPro"/>
</dbReference>
<dbReference type="OrthoDB" id="648861at2759"/>
<dbReference type="GO" id="GO:0005634">
    <property type="term" value="C:nucleus"/>
    <property type="evidence" value="ECO:0007669"/>
    <property type="project" value="TreeGrafter"/>
</dbReference>
<feature type="region of interest" description="Disordered" evidence="2">
    <location>
        <begin position="205"/>
        <end position="230"/>
    </location>
</feature>
<reference evidence="4" key="1">
    <citation type="journal article" date="2021" name="Nat. Commun.">
        <title>Genetic determinants of endophytism in the Arabidopsis root mycobiome.</title>
        <authorList>
            <person name="Mesny F."/>
            <person name="Miyauchi S."/>
            <person name="Thiergart T."/>
            <person name="Pickel B."/>
            <person name="Atanasova L."/>
            <person name="Karlsson M."/>
            <person name="Huettel B."/>
            <person name="Barry K.W."/>
            <person name="Haridas S."/>
            <person name="Chen C."/>
            <person name="Bauer D."/>
            <person name="Andreopoulos W."/>
            <person name="Pangilinan J."/>
            <person name="LaButti K."/>
            <person name="Riley R."/>
            <person name="Lipzen A."/>
            <person name="Clum A."/>
            <person name="Drula E."/>
            <person name="Henrissat B."/>
            <person name="Kohler A."/>
            <person name="Grigoriev I.V."/>
            <person name="Martin F.M."/>
            <person name="Hacquard S."/>
        </authorList>
    </citation>
    <scope>NUCLEOTIDE SEQUENCE</scope>
    <source>
        <strain evidence="4">MPI-CAGE-AT-0147</strain>
    </source>
</reference>
<evidence type="ECO:0000259" key="3">
    <source>
        <dbReference type="PROSITE" id="PS50048"/>
    </source>
</evidence>
<dbReference type="Gene3D" id="4.10.240.10">
    <property type="entry name" value="Zn(2)-C6 fungal-type DNA-binding domain"/>
    <property type="match status" value="1"/>
</dbReference>
<dbReference type="AlphaFoldDB" id="A0A9P9JM29"/>
<evidence type="ECO:0000313" key="5">
    <source>
        <dbReference type="Proteomes" id="UP000738349"/>
    </source>
</evidence>
<evidence type="ECO:0000313" key="4">
    <source>
        <dbReference type="EMBL" id="KAH7165188.1"/>
    </source>
</evidence>
<gene>
    <name evidence="4" type="ORF">EDB81DRAFT_710566</name>
</gene>
<protein>
    <recommendedName>
        <fullName evidence="3">Zn(2)-C6 fungal-type domain-containing protein</fullName>
    </recommendedName>
</protein>
<dbReference type="GO" id="GO:0000976">
    <property type="term" value="F:transcription cis-regulatory region binding"/>
    <property type="evidence" value="ECO:0007669"/>
    <property type="project" value="TreeGrafter"/>
</dbReference>
<dbReference type="Pfam" id="PF00172">
    <property type="entry name" value="Zn_clus"/>
    <property type="match status" value="1"/>
</dbReference>
<dbReference type="SUPFAM" id="SSF57701">
    <property type="entry name" value="Zn2/Cys6 DNA-binding domain"/>
    <property type="match status" value="1"/>
</dbReference>
<dbReference type="EMBL" id="JAGMUV010000003">
    <property type="protein sequence ID" value="KAH7165188.1"/>
    <property type="molecule type" value="Genomic_DNA"/>
</dbReference>